<dbReference type="Proteomes" id="UP000244855">
    <property type="component" value="Unassembled WGS sequence"/>
</dbReference>
<proteinExistence type="predicted"/>
<dbReference type="InterPro" id="IPR047128">
    <property type="entry name" value="PhyH"/>
</dbReference>
<accession>A0A2V1D8B4</accession>
<dbReference type="Pfam" id="PF05721">
    <property type="entry name" value="PhyH"/>
    <property type="match status" value="1"/>
</dbReference>
<organism evidence="2 3">
    <name type="scientific">Periconia macrospinosa</name>
    <dbReference type="NCBI Taxonomy" id="97972"/>
    <lineage>
        <taxon>Eukaryota</taxon>
        <taxon>Fungi</taxon>
        <taxon>Dikarya</taxon>
        <taxon>Ascomycota</taxon>
        <taxon>Pezizomycotina</taxon>
        <taxon>Dothideomycetes</taxon>
        <taxon>Pleosporomycetidae</taxon>
        <taxon>Pleosporales</taxon>
        <taxon>Massarineae</taxon>
        <taxon>Periconiaceae</taxon>
        <taxon>Periconia</taxon>
    </lineage>
</organism>
<dbReference type="GO" id="GO:0048244">
    <property type="term" value="F:phytanoyl-CoA dioxygenase activity"/>
    <property type="evidence" value="ECO:0007669"/>
    <property type="project" value="InterPro"/>
</dbReference>
<dbReference type="AlphaFoldDB" id="A0A2V1D8B4"/>
<reference evidence="2 3" key="1">
    <citation type="journal article" date="2018" name="Sci. Rep.">
        <title>Comparative genomics provides insights into the lifestyle and reveals functional heterogeneity of dark septate endophytic fungi.</title>
        <authorList>
            <person name="Knapp D.G."/>
            <person name="Nemeth J.B."/>
            <person name="Barry K."/>
            <person name="Hainaut M."/>
            <person name="Henrissat B."/>
            <person name="Johnson J."/>
            <person name="Kuo A."/>
            <person name="Lim J.H.P."/>
            <person name="Lipzen A."/>
            <person name="Nolan M."/>
            <person name="Ohm R.A."/>
            <person name="Tamas L."/>
            <person name="Grigoriev I.V."/>
            <person name="Spatafora J.W."/>
            <person name="Nagy L.G."/>
            <person name="Kovacs G.M."/>
        </authorList>
    </citation>
    <scope>NUCLEOTIDE SEQUENCE [LARGE SCALE GENOMIC DNA]</scope>
    <source>
        <strain evidence="2 3">DSE2036</strain>
    </source>
</reference>
<dbReference type="PANTHER" id="PTHR21308">
    <property type="entry name" value="PHYTANOYL-COA ALPHA-HYDROXYLASE"/>
    <property type="match status" value="1"/>
</dbReference>
<sequence>MQSCALNHTHRDGSADDAPPPIGDRLFSVNTPPSLEGFKQLTVESRATSYPLSTAIKQHVPIYNLPEYSTLTNEQRATLQDEWYHILLHGPGVFITKNLYKNTELFQRVDEVFAGNAKRGDHFASSGANDRIWNSFQKHCLQDPQFFLTYYSNPWLPLISSAWLGPHHRLTAQVNIVKPGAKAQMSHRDYHLGFQDAESVQLRNSDMPVESGPTRLLPFSQRFEAGYMAYRLPEFQQYFLERYVSMPLELGDGIFFNPALFHAAGQNNSESILRSANLLQISAAFAKPMEAIDSFALVENTWTGLQGMYKQDGLSDEVKAVVGHVAEGYPFPTNLDVGVPETAGMAPESE</sequence>
<dbReference type="SUPFAM" id="SSF51197">
    <property type="entry name" value="Clavaminate synthase-like"/>
    <property type="match status" value="1"/>
</dbReference>
<dbReference type="EMBL" id="KZ805592">
    <property type="protein sequence ID" value="PVH93399.1"/>
    <property type="molecule type" value="Genomic_DNA"/>
</dbReference>
<dbReference type="Gene3D" id="2.60.120.620">
    <property type="entry name" value="q2cbj1_9rhob like domain"/>
    <property type="match status" value="1"/>
</dbReference>
<gene>
    <name evidence="2" type="ORF">DM02DRAFT_676874</name>
</gene>
<dbReference type="STRING" id="97972.A0A2V1D8B4"/>
<dbReference type="OrthoDB" id="187894at2759"/>
<name>A0A2V1D8B4_9PLEO</name>
<feature type="region of interest" description="Disordered" evidence="1">
    <location>
        <begin position="1"/>
        <end position="24"/>
    </location>
</feature>
<protein>
    <recommendedName>
        <fullName evidence="4">Phytanoyl-CoA dioxygenase-like protein</fullName>
    </recommendedName>
</protein>
<evidence type="ECO:0000256" key="1">
    <source>
        <dbReference type="SAM" id="MobiDB-lite"/>
    </source>
</evidence>
<keyword evidence="3" id="KW-1185">Reference proteome</keyword>
<evidence type="ECO:0000313" key="2">
    <source>
        <dbReference type="EMBL" id="PVH93399.1"/>
    </source>
</evidence>
<evidence type="ECO:0000313" key="3">
    <source>
        <dbReference type="Proteomes" id="UP000244855"/>
    </source>
</evidence>
<evidence type="ECO:0008006" key="4">
    <source>
        <dbReference type="Google" id="ProtNLM"/>
    </source>
</evidence>
<dbReference type="GO" id="GO:0001561">
    <property type="term" value="P:fatty acid alpha-oxidation"/>
    <property type="evidence" value="ECO:0007669"/>
    <property type="project" value="InterPro"/>
</dbReference>
<dbReference type="PANTHER" id="PTHR21308:SF8">
    <property type="entry name" value="PHYTANOYL-COA DIOXYGENASE FAMILY PROTEIN (AFU_ORTHOLOGUE AFUA_2G09620)"/>
    <property type="match status" value="1"/>
</dbReference>
<dbReference type="InterPro" id="IPR008775">
    <property type="entry name" value="Phytyl_CoA_dOase-like"/>
</dbReference>